<feature type="coiled-coil region" evidence="12">
    <location>
        <begin position="733"/>
        <end position="760"/>
    </location>
</feature>
<keyword evidence="11" id="KW-0963">Cytoplasm</keyword>
<comment type="domain">
    <text evidence="11">Consists of three domains; the N-terminal catalytic domain, the editing domain and the C-terminal C-Ala domain. The editing domain removes incorrectly charged amino acids, while the C-Ala domain, along with tRNA(Ala), serves as a bridge to cooperatively bring together the editing and aminoacylation centers thus stimulating deacylation of misacylated tRNAs.</text>
</comment>
<gene>
    <name evidence="11 14" type="primary">alaS</name>
    <name evidence="14" type="ORF">ACFSCZ_01845</name>
</gene>
<keyword evidence="15" id="KW-1185">Reference proteome</keyword>
<dbReference type="InterPro" id="IPR018162">
    <property type="entry name" value="Ala-tRNA-ligase_IIc_anticod-bd"/>
</dbReference>
<dbReference type="Gene3D" id="3.30.930.10">
    <property type="entry name" value="Bira Bifunctional Protein, Domain 2"/>
    <property type="match status" value="1"/>
</dbReference>
<organism evidence="14 15">
    <name type="scientific">Siminovitchia sediminis</name>
    <dbReference type="NCBI Taxonomy" id="1274353"/>
    <lineage>
        <taxon>Bacteria</taxon>
        <taxon>Bacillati</taxon>
        <taxon>Bacillota</taxon>
        <taxon>Bacilli</taxon>
        <taxon>Bacillales</taxon>
        <taxon>Bacillaceae</taxon>
        <taxon>Siminovitchia</taxon>
    </lineage>
</organism>
<comment type="catalytic activity">
    <reaction evidence="10 11">
        <text>tRNA(Ala) + L-alanine + ATP = L-alanyl-tRNA(Ala) + AMP + diphosphate</text>
        <dbReference type="Rhea" id="RHEA:12540"/>
        <dbReference type="Rhea" id="RHEA-COMP:9657"/>
        <dbReference type="Rhea" id="RHEA-COMP:9923"/>
        <dbReference type="ChEBI" id="CHEBI:30616"/>
        <dbReference type="ChEBI" id="CHEBI:33019"/>
        <dbReference type="ChEBI" id="CHEBI:57972"/>
        <dbReference type="ChEBI" id="CHEBI:78442"/>
        <dbReference type="ChEBI" id="CHEBI:78497"/>
        <dbReference type="ChEBI" id="CHEBI:456215"/>
        <dbReference type="EC" id="6.1.1.7"/>
    </reaction>
</comment>
<dbReference type="Proteomes" id="UP001597301">
    <property type="component" value="Unassembled WGS sequence"/>
</dbReference>
<dbReference type="InterPro" id="IPR002318">
    <property type="entry name" value="Ala-tRNA-lgiase_IIc"/>
</dbReference>
<dbReference type="NCBIfam" id="TIGR00344">
    <property type="entry name" value="alaS"/>
    <property type="match status" value="1"/>
</dbReference>
<dbReference type="PANTHER" id="PTHR11777">
    <property type="entry name" value="ALANYL-TRNA SYNTHETASE"/>
    <property type="match status" value="1"/>
</dbReference>
<dbReference type="EMBL" id="JBHUEO010000004">
    <property type="protein sequence ID" value="MFD1705494.1"/>
    <property type="molecule type" value="Genomic_DNA"/>
</dbReference>
<dbReference type="GO" id="GO:0004813">
    <property type="term" value="F:alanine-tRNA ligase activity"/>
    <property type="evidence" value="ECO:0007669"/>
    <property type="project" value="UniProtKB-EC"/>
</dbReference>
<keyword evidence="5 11" id="KW-0067">ATP-binding</keyword>
<feature type="coiled-coil region" evidence="12">
    <location>
        <begin position="419"/>
        <end position="446"/>
    </location>
</feature>
<keyword evidence="6 11" id="KW-0694">RNA-binding</keyword>
<dbReference type="InterPro" id="IPR050058">
    <property type="entry name" value="Ala-tRNA_ligase"/>
</dbReference>
<keyword evidence="11" id="KW-0862">Zinc</keyword>
<dbReference type="Pfam" id="PF01411">
    <property type="entry name" value="tRNA-synt_2c"/>
    <property type="match status" value="1"/>
</dbReference>
<dbReference type="SMART" id="SM00863">
    <property type="entry name" value="tRNA_SAD"/>
    <property type="match status" value="1"/>
</dbReference>
<proteinExistence type="inferred from homology"/>
<comment type="subcellular location">
    <subcellularLocation>
        <location evidence="11">Cytoplasm</location>
    </subcellularLocation>
</comment>
<dbReference type="RefSeq" id="WP_380771957.1">
    <property type="nucleotide sequence ID" value="NZ_JBHUEO010000004.1"/>
</dbReference>
<comment type="similarity">
    <text evidence="1 11">Belongs to the class-II aminoacyl-tRNA synthetase family.</text>
</comment>
<accession>A0ABW4KBA0</accession>
<evidence type="ECO:0000256" key="12">
    <source>
        <dbReference type="SAM" id="Coils"/>
    </source>
</evidence>
<dbReference type="InterPro" id="IPR045864">
    <property type="entry name" value="aa-tRNA-synth_II/BPL/LPL"/>
</dbReference>
<evidence type="ECO:0000256" key="5">
    <source>
        <dbReference type="ARBA" id="ARBA00022840"/>
    </source>
</evidence>
<comment type="cofactor">
    <cofactor evidence="11">
        <name>Zn(2+)</name>
        <dbReference type="ChEBI" id="CHEBI:29105"/>
    </cofactor>
    <text evidence="11">Binds 1 zinc ion per subunit.</text>
</comment>
<dbReference type="SUPFAM" id="SSF55186">
    <property type="entry name" value="ThrRS/AlaRS common domain"/>
    <property type="match status" value="1"/>
</dbReference>
<feature type="binding site" evidence="11">
    <location>
        <position position="671"/>
    </location>
    <ligand>
        <name>Zn(2+)</name>
        <dbReference type="ChEBI" id="CHEBI:29105"/>
    </ligand>
</feature>
<dbReference type="Gene3D" id="2.40.30.130">
    <property type="match status" value="1"/>
</dbReference>
<dbReference type="InterPro" id="IPR023033">
    <property type="entry name" value="Ala_tRNA_ligase_euk/bac"/>
</dbReference>
<feature type="domain" description="Alanyl-transfer RNA synthetases family profile" evidence="13">
    <location>
        <begin position="4"/>
        <end position="710"/>
    </location>
</feature>
<evidence type="ECO:0000256" key="10">
    <source>
        <dbReference type="ARBA" id="ARBA00048300"/>
    </source>
</evidence>
<dbReference type="PANTHER" id="PTHR11777:SF9">
    <property type="entry name" value="ALANINE--TRNA LIGASE, CYTOPLASMIC"/>
    <property type="match status" value="1"/>
</dbReference>
<keyword evidence="8 11" id="KW-0030">Aminoacyl-tRNA synthetase</keyword>
<dbReference type="SUPFAM" id="SSF50447">
    <property type="entry name" value="Translation proteins"/>
    <property type="match status" value="1"/>
</dbReference>
<keyword evidence="12" id="KW-0175">Coiled coil</keyword>
<dbReference type="PROSITE" id="PS50860">
    <property type="entry name" value="AA_TRNA_LIGASE_II_ALA"/>
    <property type="match status" value="1"/>
</dbReference>
<dbReference type="Gene3D" id="6.10.250.550">
    <property type="match status" value="1"/>
</dbReference>
<keyword evidence="3 11" id="KW-0436">Ligase</keyword>
<evidence type="ECO:0000256" key="2">
    <source>
        <dbReference type="ARBA" id="ARBA00022555"/>
    </source>
</evidence>
<evidence type="ECO:0000259" key="13">
    <source>
        <dbReference type="PROSITE" id="PS50860"/>
    </source>
</evidence>
<evidence type="ECO:0000256" key="6">
    <source>
        <dbReference type="ARBA" id="ARBA00022884"/>
    </source>
</evidence>
<evidence type="ECO:0000256" key="4">
    <source>
        <dbReference type="ARBA" id="ARBA00022741"/>
    </source>
</evidence>
<dbReference type="EC" id="6.1.1.7" evidence="11"/>
<dbReference type="CDD" id="cd00673">
    <property type="entry name" value="AlaRS_core"/>
    <property type="match status" value="1"/>
</dbReference>
<evidence type="ECO:0000256" key="7">
    <source>
        <dbReference type="ARBA" id="ARBA00022917"/>
    </source>
</evidence>
<dbReference type="SUPFAM" id="SSF55681">
    <property type="entry name" value="Class II aaRS and biotin synthetases"/>
    <property type="match status" value="1"/>
</dbReference>
<keyword evidence="4 11" id="KW-0547">Nucleotide-binding</keyword>
<keyword evidence="2 11" id="KW-0820">tRNA-binding</keyword>
<dbReference type="InterPro" id="IPR009000">
    <property type="entry name" value="Transl_B-barrel_sf"/>
</dbReference>
<comment type="function">
    <text evidence="9 11">Catalyzes the attachment of alanine to tRNA(Ala) in a two-step reaction: alanine is first activated by ATP to form Ala-AMP and then transferred to the acceptor end of tRNA(Ala). Also edits incorrectly charged Ser-tRNA(Ala) and Gly-tRNA(Ala) via its editing domain.</text>
</comment>
<keyword evidence="11" id="KW-0479">Metal-binding</keyword>
<dbReference type="Gene3D" id="3.30.980.10">
    <property type="entry name" value="Threonyl-trna Synthetase, Chain A, domain 2"/>
    <property type="match status" value="1"/>
</dbReference>
<dbReference type="InterPro" id="IPR012947">
    <property type="entry name" value="tRNA_SAD"/>
</dbReference>
<sequence>MKKLTGSQIRQMFLDFFKEKGHTVEPSASLIPHDDPSLLWINSGVATLKKYFDGREIPENPRIVNAQKSIRTNDIENVGKTARHHTFFEMLGNFSIGDYFKKEAIEWAWEFLTSEKWMALDPDKLSVTIHPEDDEAFELWHQMIGLPEERIIRLKENFWDIGEGPSGPNSEIFYDRGPEYGDDPKDPELFPGGENERYLEIWNLVFSQFNHNPDGTYTPLPKKNIDTGMGLERMASVIQNVPTNFETDLFMPIIHQTEKLSGESYGETPEKDTAFKVIADHVRTVVFAVSDGALPSNEGRGYVLRRLLRRAVRYGKDLGMEKPFMYKLVPVVGEMMNDFYPKVMEDTEFVQRVIKNEEDRFHETLHEGLEILTAVMRKAKSEGKDMISGEDVFRLYDTYGFPVELTEEYAQEQNLKIDHEGFANEMEKQRERARAARNEEESMQVQNSTLAEITETSEFVGYEQFEMQSTVMAMLKDGELVEEAATGDEIQLILDVTPFYAESGGQVADHGTVSGPHGVVQVTKVTKAPNGQNLHTGLVKEGRMQSGSSVTAKIDLDMRHQITKNHTATHLLHRALKEVLGTHVNQAGSYVGPERLRFDFSHFGAVTGEELKSVEEKVNREIWANHVVQTKLTSLSEAREMGAMALFGEKYGETVRVVAAGDSLELCGGCHVSNTAEIGLFKIVSESGIGAGVRRIEAVTGEHAFRLMNAKVNDLHTMADMLKTKPENAVGRLDTLLQEMKELQRENESLTSKLAHVEAGSLIQKTEEINGVKVLVSSVQGADMNTLRNMGDDLKQQLGSGIVVLGSAQNGKVSIIAGVTKDLIKKGYHAGKLVKEVAVRCGGGGGGRPDMAQAGGKNPDQLESALSYVSEWVKSV</sequence>
<feature type="binding site" evidence="11">
    <location>
        <position position="667"/>
    </location>
    <ligand>
        <name>Zn(2+)</name>
        <dbReference type="ChEBI" id="CHEBI:29105"/>
    </ligand>
</feature>
<dbReference type="Pfam" id="PF07973">
    <property type="entry name" value="tRNA_SAD"/>
    <property type="match status" value="1"/>
</dbReference>
<dbReference type="InterPro" id="IPR018163">
    <property type="entry name" value="Thr/Ala-tRNA-synth_IIc_edit"/>
</dbReference>
<evidence type="ECO:0000313" key="14">
    <source>
        <dbReference type="EMBL" id="MFD1705494.1"/>
    </source>
</evidence>
<evidence type="ECO:0000256" key="3">
    <source>
        <dbReference type="ARBA" id="ARBA00022598"/>
    </source>
</evidence>
<dbReference type="SUPFAM" id="SSF101353">
    <property type="entry name" value="Putative anticodon-binding domain of alanyl-tRNA synthetase (AlaRS)"/>
    <property type="match status" value="1"/>
</dbReference>
<reference evidence="15" key="1">
    <citation type="journal article" date="2019" name="Int. J. Syst. Evol. Microbiol.">
        <title>The Global Catalogue of Microorganisms (GCM) 10K type strain sequencing project: providing services to taxonomists for standard genome sequencing and annotation.</title>
        <authorList>
            <consortium name="The Broad Institute Genomics Platform"/>
            <consortium name="The Broad Institute Genome Sequencing Center for Infectious Disease"/>
            <person name="Wu L."/>
            <person name="Ma J."/>
        </authorList>
    </citation>
    <scope>NUCLEOTIDE SEQUENCE [LARGE SCALE GENOMIC DNA]</scope>
    <source>
        <strain evidence="15">CGMCC 1.12295</strain>
    </source>
</reference>
<dbReference type="Gene3D" id="3.10.310.40">
    <property type="match status" value="1"/>
</dbReference>
<evidence type="ECO:0000313" key="15">
    <source>
        <dbReference type="Proteomes" id="UP001597301"/>
    </source>
</evidence>
<protein>
    <recommendedName>
        <fullName evidence="11">Alanine--tRNA ligase</fullName>
        <ecNumber evidence="11">6.1.1.7</ecNumber>
    </recommendedName>
    <alternativeName>
        <fullName evidence="11">Alanyl-tRNA synthetase</fullName>
        <shortName evidence="11">AlaRS</shortName>
    </alternativeName>
</protein>
<dbReference type="Pfam" id="PF02272">
    <property type="entry name" value="DHHA1"/>
    <property type="match status" value="1"/>
</dbReference>
<evidence type="ECO:0000256" key="8">
    <source>
        <dbReference type="ARBA" id="ARBA00023146"/>
    </source>
</evidence>
<comment type="caution">
    <text evidence="14">The sequence shown here is derived from an EMBL/GenBank/DDBJ whole genome shotgun (WGS) entry which is preliminary data.</text>
</comment>
<dbReference type="InterPro" id="IPR018164">
    <property type="entry name" value="Ala-tRNA-synth_IIc_N"/>
</dbReference>
<evidence type="ECO:0000256" key="11">
    <source>
        <dbReference type="HAMAP-Rule" id="MF_00036"/>
    </source>
</evidence>
<dbReference type="InterPro" id="IPR018165">
    <property type="entry name" value="Ala-tRNA-synth_IIc_core"/>
</dbReference>
<keyword evidence="7 11" id="KW-0648">Protein biosynthesis</keyword>
<feature type="binding site" evidence="11">
    <location>
        <position position="570"/>
    </location>
    <ligand>
        <name>Zn(2+)</name>
        <dbReference type="ChEBI" id="CHEBI:29105"/>
    </ligand>
</feature>
<evidence type="ECO:0000256" key="1">
    <source>
        <dbReference type="ARBA" id="ARBA00008226"/>
    </source>
</evidence>
<evidence type="ECO:0000256" key="9">
    <source>
        <dbReference type="ARBA" id="ARBA00024779"/>
    </source>
</evidence>
<dbReference type="HAMAP" id="MF_00036_B">
    <property type="entry name" value="Ala_tRNA_synth_B"/>
    <property type="match status" value="1"/>
</dbReference>
<feature type="binding site" evidence="11">
    <location>
        <position position="566"/>
    </location>
    <ligand>
        <name>Zn(2+)</name>
        <dbReference type="ChEBI" id="CHEBI:29105"/>
    </ligand>
</feature>
<dbReference type="PRINTS" id="PR00980">
    <property type="entry name" value="TRNASYNTHALA"/>
</dbReference>
<dbReference type="Gene3D" id="3.30.54.20">
    <property type="match status" value="1"/>
</dbReference>
<dbReference type="InterPro" id="IPR003156">
    <property type="entry name" value="DHHA1_dom"/>
</dbReference>
<name>A0ABW4KBA0_9BACI</name>